<dbReference type="InterPro" id="IPR036388">
    <property type="entry name" value="WH-like_DNA-bd_sf"/>
</dbReference>
<dbReference type="InterPro" id="IPR058245">
    <property type="entry name" value="NreC/VraR/RcsB-like_REC"/>
</dbReference>
<keyword evidence="4" id="KW-0804">Transcription</keyword>
<dbReference type="PROSITE" id="PS50043">
    <property type="entry name" value="HTH_LUXR_2"/>
    <property type="match status" value="1"/>
</dbReference>
<dbReference type="Gene3D" id="1.10.10.10">
    <property type="entry name" value="Winged helix-like DNA-binding domain superfamily/Winged helix DNA-binding domain"/>
    <property type="match status" value="1"/>
</dbReference>
<dbReference type="Gene3D" id="3.40.50.2300">
    <property type="match status" value="1"/>
</dbReference>
<evidence type="ECO:0000256" key="1">
    <source>
        <dbReference type="ARBA" id="ARBA00022553"/>
    </source>
</evidence>
<name>A0A3S3BD77_9NOCA</name>
<evidence type="ECO:0000313" key="9">
    <source>
        <dbReference type="Proteomes" id="UP000286208"/>
    </source>
</evidence>
<dbReference type="GO" id="GO:0003677">
    <property type="term" value="F:DNA binding"/>
    <property type="evidence" value="ECO:0007669"/>
    <property type="project" value="UniProtKB-KW"/>
</dbReference>
<dbReference type="GO" id="GO:0000160">
    <property type="term" value="P:phosphorelay signal transduction system"/>
    <property type="evidence" value="ECO:0007669"/>
    <property type="project" value="InterPro"/>
</dbReference>
<dbReference type="Pfam" id="PF00196">
    <property type="entry name" value="GerE"/>
    <property type="match status" value="1"/>
</dbReference>
<dbReference type="PANTHER" id="PTHR43214:SF24">
    <property type="entry name" value="TRANSCRIPTIONAL REGULATORY PROTEIN NARL-RELATED"/>
    <property type="match status" value="1"/>
</dbReference>
<dbReference type="EMBL" id="RKLP01000008">
    <property type="protein sequence ID" value="RVW08618.1"/>
    <property type="molecule type" value="Genomic_DNA"/>
</dbReference>
<dbReference type="CDD" id="cd17535">
    <property type="entry name" value="REC_NarL-like"/>
    <property type="match status" value="1"/>
</dbReference>
<dbReference type="AlphaFoldDB" id="A0A3S3BD77"/>
<organism evidence="8 9">
    <name type="scientific">Prescottella agglutinans</name>
    <dbReference type="NCBI Taxonomy" id="1644129"/>
    <lineage>
        <taxon>Bacteria</taxon>
        <taxon>Bacillati</taxon>
        <taxon>Actinomycetota</taxon>
        <taxon>Actinomycetes</taxon>
        <taxon>Mycobacteriales</taxon>
        <taxon>Nocardiaceae</taxon>
        <taxon>Prescottella</taxon>
    </lineage>
</organism>
<dbReference type="Pfam" id="PF00072">
    <property type="entry name" value="Response_reg"/>
    <property type="match status" value="1"/>
</dbReference>
<keyword evidence="2" id="KW-0805">Transcription regulation</keyword>
<gene>
    <name evidence="8" type="ORF">EGT67_15865</name>
</gene>
<comment type="caution">
    <text evidence="8">The sequence shown here is derived from an EMBL/GenBank/DDBJ whole genome shotgun (WGS) entry which is preliminary data.</text>
</comment>
<accession>A0A3S3BD77</accession>
<proteinExistence type="predicted"/>
<feature type="domain" description="Response regulatory" evidence="7">
    <location>
        <begin position="9"/>
        <end position="130"/>
    </location>
</feature>
<evidence type="ECO:0000259" key="6">
    <source>
        <dbReference type="PROSITE" id="PS50043"/>
    </source>
</evidence>
<dbReference type="RefSeq" id="WP_127917056.1">
    <property type="nucleotide sequence ID" value="NZ_RKLP01000008.1"/>
</dbReference>
<feature type="modified residue" description="4-aspartylphosphate" evidence="5">
    <location>
        <position position="59"/>
    </location>
</feature>
<dbReference type="SUPFAM" id="SSF52172">
    <property type="entry name" value="CheY-like"/>
    <property type="match status" value="1"/>
</dbReference>
<keyword evidence="1 5" id="KW-0597">Phosphoprotein</keyword>
<dbReference type="InterPro" id="IPR011006">
    <property type="entry name" value="CheY-like_superfamily"/>
</dbReference>
<evidence type="ECO:0000256" key="3">
    <source>
        <dbReference type="ARBA" id="ARBA00023125"/>
    </source>
</evidence>
<dbReference type="Proteomes" id="UP000286208">
    <property type="component" value="Unassembled WGS sequence"/>
</dbReference>
<keyword evidence="9" id="KW-1185">Reference proteome</keyword>
<dbReference type="SMART" id="SM00421">
    <property type="entry name" value="HTH_LUXR"/>
    <property type="match status" value="1"/>
</dbReference>
<evidence type="ECO:0000259" key="7">
    <source>
        <dbReference type="PROSITE" id="PS50110"/>
    </source>
</evidence>
<dbReference type="OrthoDB" id="9808843at2"/>
<dbReference type="PROSITE" id="PS50110">
    <property type="entry name" value="RESPONSE_REGULATORY"/>
    <property type="match status" value="1"/>
</dbReference>
<evidence type="ECO:0000256" key="2">
    <source>
        <dbReference type="ARBA" id="ARBA00023015"/>
    </source>
</evidence>
<dbReference type="GO" id="GO:0006355">
    <property type="term" value="P:regulation of DNA-templated transcription"/>
    <property type="evidence" value="ECO:0007669"/>
    <property type="project" value="InterPro"/>
</dbReference>
<dbReference type="SMART" id="SM00448">
    <property type="entry name" value="REC"/>
    <property type="match status" value="1"/>
</dbReference>
<dbReference type="InterPro" id="IPR000792">
    <property type="entry name" value="Tscrpt_reg_LuxR_C"/>
</dbReference>
<feature type="domain" description="HTH luxR-type" evidence="6">
    <location>
        <begin position="152"/>
        <end position="220"/>
    </location>
</feature>
<dbReference type="InterPro" id="IPR001789">
    <property type="entry name" value="Sig_transdc_resp-reg_receiver"/>
</dbReference>
<dbReference type="CDD" id="cd06170">
    <property type="entry name" value="LuxR_C_like"/>
    <property type="match status" value="1"/>
</dbReference>
<dbReference type="InterPro" id="IPR039420">
    <property type="entry name" value="WalR-like"/>
</dbReference>
<protein>
    <submittedName>
        <fullName evidence="8">DNA-binding response regulator</fullName>
    </submittedName>
</protein>
<sequence>MTSTDRPLRIVLAEDSPLLRVGVESVLASAGHDVCAAVGDAPTLLDAWDAYRPDLVVTDVRMPPTNTDDGLRAAATLRQREPTLPIVVLSQYVSVAYLDELLGDDTAGGVGYLLKERVGHVRQFLEAVGRVARGETIIDPDVVRALVAATRSRGPLAALTPREREVLALVAEGCTNSGIAQRLTVSEAAVRKHIGSIFSKLPLEDGDRRVQATLVYLRSLG</sequence>
<evidence type="ECO:0000256" key="4">
    <source>
        <dbReference type="ARBA" id="ARBA00023163"/>
    </source>
</evidence>
<dbReference type="PRINTS" id="PR00038">
    <property type="entry name" value="HTHLUXR"/>
</dbReference>
<evidence type="ECO:0000313" key="8">
    <source>
        <dbReference type="EMBL" id="RVW08618.1"/>
    </source>
</evidence>
<dbReference type="PANTHER" id="PTHR43214">
    <property type="entry name" value="TWO-COMPONENT RESPONSE REGULATOR"/>
    <property type="match status" value="1"/>
</dbReference>
<keyword evidence="3 8" id="KW-0238">DNA-binding</keyword>
<evidence type="ECO:0000256" key="5">
    <source>
        <dbReference type="PROSITE-ProRule" id="PRU00169"/>
    </source>
</evidence>
<reference evidence="8 9" key="1">
    <citation type="submission" date="2018-11" db="EMBL/GenBank/DDBJ databases">
        <title>Rhodococcus spongicola sp. nov. and Rhodococcus xishaensis sp. nov. from marine sponges.</title>
        <authorList>
            <person name="Li L."/>
            <person name="Lin H.W."/>
        </authorList>
    </citation>
    <scope>NUCLEOTIDE SEQUENCE [LARGE SCALE GENOMIC DNA]</scope>
    <source>
        <strain evidence="8 9">CCTCC AB2014297</strain>
    </source>
</reference>